<gene>
    <name evidence="7" type="ORF">RS694_16420</name>
</gene>
<evidence type="ECO:0000256" key="5">
    <source>
        <dbReference type="ARBA" id="ARBA00023136"/>
    </source>
</evidence>
<organism evidence="7 8">
    <name type="scientific">Rhodoferax saidenbachensis</name>
    <dbReference type="NCBI Taxonomy" id="1484693"/>
    <lineage>
        <taxon>Bacteria</taxon>
        <taxon>Pseudomonadati</taxon>
        <taxon>Pseudomonadota</taxon>
        <taxon>Betaproteobacteria</taxon>
        <taxon>Burkholderiales</taxon>
        <taxon>Comamonadaceae</taxon>
        <taxon>Rhodoferax</taxon>
    </lineage>
</organism>
<keyword evidence="8" id="KW-1185">Reference proteome</keyword>
<dbReference type="PANTHER" id="PTHR30606">
    <property type="entry name" value="LIPID A BIOSYNTHESIS LAUROYL ACYLTRANSFERASE"/>
    <property type="match status" value="1"/>
</dbReference>
<dbReference type="KEGG" id="rsb:RS694_16420"/>
<comment type="subcellular location">
    <subcellularLocation>
        <location evidence="1">Cell inner membrane</location>
    </subcellularLocation>
</comment>
<evidence type="ECO:0000256" key="6">
    <source>
        <dbReference type="ARBA" id="ARBA00023315"/>
    </source>
</evidence>
<keyword evidence="2" id="KW-1003">Cell membrane</keyword>
<dbReference type="GO" id="GO:0016746">
    <property type="term" value="F:acyltransferase activity"/>
    <property type="evidence" value="ECO:0007669"/>
    <property type="project" value="UniProtKB-KW"/>
</dbReference>
<protein>
    <submittedName>
        <fullName evidence="7">Lipid A biosynthesis acyltransferase</fullName>
    </submittedName>
</protein>
<dbReference type="GO" id="GO:0009247">
    <property type="term" value="P:glycolipid biosynthetic process"/>
    <property type="evidence" value="ECO:0007669"/>
    <property type="project" value="UniProtKB-ARBA"/>
</dbReference>
<keyword evidence="5" id="KW-0472">Membrane</keyword>
<dbReference type="RefSeq" id="WP_029708405.1">
    <property type="nucleotide sequence ID" value="NZ_CP019239.1"/>
</dbReference>
<name>A0A1P8KD68_9BURK</name>
<dbReference type="GO" id="GO:0005886">
    <property type="term" value="C:plasma membrane"/>
    <property type="evidence" value="ECO:0007669"/>
    <property type="project" value="UniProtKB-SubCell"/>
</dbReference>
<reference evidence="7 8" key="1">
    <citation type="submission" date="2017-01" db="EMBL/GenBank/DDBJ databases">
        <authorList>
            <person name="Mah S.A."/>
            <person name="Swanson W.J."/>
            <person name="Moy G.W."/>
            <person name="Vacquier V.D."/>
        </authorList>
    </citation>
    <scope>NUCLEOTIDE SEQUENCE [LARGE SCALE GENOMIC DNA]</scope>
    <source>
        <strain evidence="7 8">DSM 22694</strain>
    </source>
</reference>
<keyword evidence="3" id="KW-0997">Cell inner membrane</keyword>
<dbReference type="Proteomes" id="UP000186110">
    <property type="component" value="Chromosome"/>
</dbReference>
<accession>A0A1P8KD68</accession>
<sequence>MFTRASLVLIGLLARLPLPVLRALGALMGWALYLLVAGRRKVVGINLQLCFPGWTPAQRRRCTRQVFVYFAQSWLDRGWLWHGSEETVRARLHLTGAVHELEGEAPTVLFAPHFVGLDAAWTALTAQVPRRFATIYAAQVNPEADAWILAGRQRFGAPELVARLEGIKPIVAAVRQGEPLYLLPDMNYDPSESLFVPFYGVSACTVPSLSRFAKLGRAKVVPIVTRMTAQGYEVQVMAAWGDFPTGDLEVDTVRMNLELQGYIDAMPAQYYWVHKRFKDRPNGEAPPY</sequence>
<evidence type="ECO:0000256" key="2">
    <source>
        <dbReference type="ARBA" id="ARBA00022475"/>
    </source>
</evidence>
<proteinExistence type="predicted"/>
<dbReference type="CDD" id="cd07984">
    <property type="entry name" value="LPLAT_LABLAT-like"/>
    <property type="match status" value="1"/>
</dbReference>
<dbReference type="eggNOG" id="COG1560">
    <property type="taxonomic scope" value="Bacteria"/>
</dbReference>
<evidence type="ECO:0000256" key="1">
    <source>
        <dbReference type="ARBA" id="ARBA00004533"/>
    </source>
</evidence>
<dbReference type="PIRSF" id="PIRSF026649">
    <property type="entry name" value="MsbB"/>
    <property type="match status" value="1"/>
</dbReference>
<dbReference type="AlphaFoldDB" id="A0A1P8KD68"/>
<evidence type="ECO:0000313" key="8">
    <source>
        <dbReference type="Proteomes" id="UP000186110"/>
    </source>
</evidence>
<evidence type="ECO:0000256" key="3">
    <source>
        <dbReference type="ARBA" id="ARBA00022519"/>
    </source>
</evidence>
<keyword evidence="4 7" id="KW-0808">Transferase</keyword>
<evidence type="ECO:0000256" key="4">
    <source>
        <dbReference type="ARBA" id="ARBA00022679"/>
    </source>
</evidence>
<dbReference type="PANTHER" id="PTHR30606:SF9">
    <property type="entry name" value="LIPID A BIOSYNTHESIS LAUROYLTRANSFERASE"/>
    <property type="match status" value="1"/>
</dbReference>
<evidence type="ECO:0000313" key="7">
    <source>
        <dbReference type="EMBL" id="APW43959.1"/>
    </source>
</evidence>
<keyword evidence="6 7" id="KW-0012">Acyltransferase</keyword>
<dbReference type="STRING" id="1484693.RS694_16420"/>
<dbReference type="InterPro" id="IPR004960">
    <property type="entry name" value="LipA_acyltrans"/>
</dbReference>
<dbReference type="Pfam" id="PF03279">
    <property type="entry name" value="Lip_A_acyltrans"/>
    <property type="match status" value="1"/>
</dbReference>
<dbReference type="EMBL" id="CP019239">
    <property type="protein sequence ID" value="APW43959.1"/>
    <property type="molecule type" value="Genomic_DNA"/>
</dbReference>